<dbReference type="EMBL" id="CP012036">
    <property type="protein sequence ID" value="ALF52902.1"/>
    <property type="molecule type" value="Genomic_DNA"/>
</dbReference>
<evidence type="ECO:0000313" key="7">
    <source>
        <dbReference type="Proteomes" id="UP000062645"/>
    </source>
</evidence>
<reference evidence="7" key="1">
    <citation type="submission" date="2015-07" db="EMBL/GenBank/DDBJ databases">
        <title>Genome Of Nitrogen-Fixing Cyanobacterium Nostoc piscinale CENA21 From Solimoes/Amazon River Floodplain Sediments And Comparative Genomics To Uncover Biosynthetic Natural Products Potential.</title>
        <authorList>
            <person name="Leao T.F."/>
            <person name="Leao P.N."/>
            <person name="Guimaraes P.I."/>
            <person name="de Melo A.G.C."/>
            <person name="Ramos R.T.J."/>
            <person name="Silva A."/>
            <person name="Fiore M.F."/>
            <person name="Schneider M.P.C."/>
        </authorList>
    </citation>
    <scope>NUCLEOTIDE SEQUENCE [LARGE SCALE GENOMIC DNA]</scope>
    <source>
        <strain evidence="7">CENA21</strain>
    </source>
</reference>
<evidence type="ECO:0000256" key="2">
    <source>
        <dbReference type="ARBA" id="ARBA00022737"/>
    </source>
</evidence>
<dbReference type="Gene3D" id="2.130.10.10">
    <property type="entry name" value="YVTN repeat-like/Quinoprotein amine dehydrogenase"/>
    <property type="match status" value="4"/>
</dbReference>
<feature type="repeat" description="WD" evidence="3">
    <location>
        <begin position="483"/>
        <end position="524"/>
    </location>
</feature>
<feature type="repeat" description="WD" evidence="3">
    <location>
        <begin position="310"/>
        <end position="353"/>
    </location>
</feature>
<dbReference type="CDD" id="cd00200">
    <property type="entry name" value="WD40"/>
    <property type="match status" value="1"/>
</dbReference>
<dbReference type="InterPro" id="IPR019775">
    <property type="entry name" value="WD40_repeat_CS"/>
</dbReference>
<dbReference type="AlphaFoldDB" id="A0A0M4SQI7"/>
<dbReference type="InterPro" id="IPR043504">
    <property type="entry name" value="Peptidase_S1_PA_chymotrypsin"/>
</dbReference>
<feature type="repeat" description="WD" evidence="3">
    <location>
        <begin position="441"/>
        <end position="482"/>
    </location>
</feature>
<reference evidence="6 7" key="2">
    <citation type="journal article" date="2016" name="Genome Announc.">
        <title>Draft Genome Sequence of the N2-Fixing Cyanobacterium Nostoc piscinale CENA21, Isolated from the Brazilian Amazon Floodplain.</title>
        <authorList>
            <person name="Leao T."/>
            <person name="Guimaraes P.I."/>
            <person name="de Melo A.G."/>
            <person name="Ramos R.T."/>
            <person name="Leao P.N."/>
            <person name="Silva A."/>
            <person name="Fiore M.F."/>
            <person name="Schneider M.P."/>
        </authorList>
    </citation>
    <scope>NUCLEOTIDE SEQUENCE [LARGE SCALE GENOMIC DNA]</scope>
    <source>
        <strain evidence="6 7">CENA21</strain>
    </source>
</reference>
<feature type="chain" id="PRO_5005801984" description="EML-like second beta-propeller domain-containing protein" evidence="4">
    <location>
        <begin position="26"/>
        <end position="560"/>
    </location>
</feature>
<dbReference type="SUPFAM" id="SSF50998">
    <property type="entry name" value="Quinoprotein alcohol dehydrogenase-like"/>
    <property type="match status" value="1"/>
</dbReference>
<dbReference type="PANTHER" id="PTHR44019:SF8">
    <property type="entry name" value="POC1 CENTRIOLAR PROTEIN HOMOLOG"/>
    <property type="match status" value="1"/>
</dbReference>
<feature type="repeat" description="WD" evidence="3">
    <location>
        <begin position="525"/>
        <end position="560"/>
    </location>
</feature>
<dbReference type="Proteomes" id="UP000062645">
    <property type="component" value="Chromosome"/>
</dbReference>
<sequence length="560" mass="59451">MRLAAGLSALLLGTAIVIVQPVATALTPQEVADIAQQITVRIDGTNTGSGVIIEQQNNVYTVVTNWHVVQLPGNYTIQTPDGRKYTFNHNQVKQFRGVDLAEFQFTSNQNYRVAEKGNSDQVTLGTNISVAGYPQGTSDISFLRGAISSRLTNPKDGYTFVYYVGGLPGMSGGPILDEQGKLVGIHGRASTRPDTNATTVYGIPLKTYLSLAPSAERMATAPAPKPRNSSFPPPLVFTSPSVKPAAKFTLAQTLTGHSQQKEIDLLGLSHNEGNVKSVAISPDGRTLASGSDDATIKIWNLANGRFIHTFNGHSSSVKSVAFSPDGRTLASGSGVNDKTIKIWSVVTEQEIRTLNGNSNGVDSVAFSPDGKILASGSDETIKIWNVATGEVIRTLNVHPDLVNSVAFSPDGKTLASGIGSWRKTENIKIWNIATGQEITTFNGHSSSVNSVAFSPNGRTLASGSDDATIKIWNIATGQEITTLNGHSHSVNSVAFSPDGRTLASGSKDNTIKIWNIATGQEITTLNGHSDQVNSVAFSPDGKTLASGSYDATIKIWRLSE</sequence>
<evidence type="ECO:0000256" key="1">
    <source>
        <dbReference type="ARBA" id="ARBA00022574"/>
    </source>
</evidence>
<keyword evidence="1 3" id="KW-0853">WD repeat</keyword>
<organism evidence="6 7">
    <name type="scientific">Nostoc piscinale CENA21</name>
    <dbReference type="NCBI Taxonomy" id="224013"/>
    <lineage>
        <taxon>Bacteria</taxon>
        <taxon>Bacillati</taxon>
        <taxon>Cyanobacteriota</taxon>
        <taxon>Cyanophyceae</taxon>
        <taxon>Nostocales</taxon>
        <taxon>Nostocaceae</taxon>
        <taxon>Nostoc</taxon>
    </lineage>
</organism>
<feature type="repeat" description="WD" evidence="3">
    <location>
        <begin position="354"/>
        <end position="394"/>
    </location>
</feature>
<evidence type="ECO:0000259" key="5">
    <source>
        <dbReference type="Pfam" id="PF23414"/>
    </source>
</evidence>
<dbReference type="PROSITE" id="PS50082">
    <property type="entry name" value="WD_REPEATS_2"/>
    <property type="match status" value="7"/>
</dbReference>
<dbReference type="InterPro" id="IPR050505">
    <property type="entry name" value="WDR55/POC1"/>
</dbReference>
<protein>
    <recommendedName>
        <fullName evidence="5">EML-like second beta-propeller domain-containing protein</fullName>
    </recommendedName>
</protein>
<dbReference type="RefSeq" id="WP_062290966.1">
    <property type="nucleotide sequence ID" value="NZ_CP012036.1"/>
</dbReference>
<feature type="signal peptide" evidence="4">
    <location>
        <begin position="1"/>
        <end position="25"/>
    </location>
</feature>
<dbReference type="InterPro" id="IPR011047">
    <property type="entry name" value="Quinoprotein_ADH-like_sf"/>
</dbReference>
<dbReference type="InterPro" id="IPR015943">
    <property type="entry name" value="WD40/YVTN_repeat-like_dom_sf"/>
</dbReference>
<dbReference type="InterPro" id="IPR055442">
    <property type="entry name" value="Beta-prop_EML-like_2nd"/>
</dbReference>
<dbReference type="Pfam" id="PF23414">
    <property type="entry name" value="Beta-prop_EML_2"/>
    <property type="match status" value="1"/>
</dbReference>
<dbReference type="PANTHER" id="PTHR44019">
    <property type="entry name" value="WD REPEAT-CONTAINING PROTEIN 55"/>
    <property type="match status" value="1"/>
</dbReference>
<dbReference type="KEGG" id="npz:ACX27_08585"/>
<dbReference type="PRINTS" id="PR00320">
    <property type="entry name" value="GPROTEINBRPT"/>
</dbReference>
<feature type="domain" description="EML-like second beta-propeller" evidence="5">
    <location>
        <begin position="373"/>
        <end position="524"/>
    </location>
</feature>
<feature type="repeat" description="WD" evidence="3">
    <location>
        <begin position="395"/>
        <end position="440"/>
    </location>
</feature>
<keyword evidence="4" id="KW-0732">Signal</keyword>
<dbReference type="STRING" id="224013.ACX27_08585"/>
<dbReference type="InterPro" id="IPR020472">
    <property type="entry name" value="WD40_PAC1"/>
</dbReference>
<feature type="repeat" description="WD" evidence="3">
    <location>
        <begin position="268"/>
        <end position="309"/>
    </location>
</feature>
<dbReference type="SUPFAM" id="SSF50494">
    <property type="entry name" value="Trypsin-like serine proteases"/>
    <property type="match status" value="1"/>
</dbReference>
<dbReference type="Pfam" id="PF00400">
    <property type="entry name" value="WD40"/>
    <property type="match status" value="2"/>
</dbReference>
<dbReference type="PROSITE" id="PS00678">
    <property type="entry name" value="WD_REPEATS_1"/>
    <property type="match status" value="4"/>
</dbReference>
<dbReference type="SMART" id="SM00320">
    <property type="entry name" value="WD40"/>
    <property type="match status" value="7"/>
</dbReference>
<dbReference type="InterPro" id="IPR001680">
    <property type="entry name" value="WD40_rpt"/>
</dbReference>
<keyword evidence="2" id="KW-0677">Repeat</keyword>
<keyword evidence="7" id="KW-1185">Reference proteome</keyword>
<dbReference type="PROSITE" id="PS50294">
    <property type="entry name" value="WD_REPEATS_REGION"/>
    <property type="match status" value="6"/>
</dbReference>
<evidence type="ECO:0000313" key="6">
    <source>
        <dbReference type="EMBL" id="ALF52902.1"/>
    </source>
</evidence>
<dbReference type="Pfam" id="PF13365">
    <property type="entry name" value="Trypsin_2"/>
    <property type="match status" value="1"/>
</dbReference>
<dbReference type="Gene3D" id="2.40.10.10">
    <property type="entry name" value="Trypsin-like serine proteases"/>
    <property type="match status" value="2"/>
</dbReference>
<dbReference type="InterPro" id="IPR009003">
    <property type="entry name" value="Peptidase_S1_PA"/>
</dbReference>
<gene>
    <name evidence="6" type="ORF">ACX27_08585</name>
</gene>
<accession>A0A0M4SQI7</accession>
<evidence type="ECO:0000256" key="3">
    <source>
        <dbReference type="PROSITE-ProRule" id="PRU00221"/>
    </source>
</evidence>
<dbReference type="OrthoDB" id="494465at2"/>
<dbReference type="PATRIC" id="fig|224013.5.peg.2075"/>
<evidence type="ECO:0000256" key="4">
    <source>
        <dbReference type="SAM" id="SignalP"/>
    </source>
</evidence>
<name>A0A0M4SQI7_9NOSO</name>
<proteinExistence type="predicted"/>